<name>A0A3E0HP09_9PSEU</name>
<feature type="domain" description="Peptidoglycan binding-like" evidence="3">
    <location>
        <begin position="166"/>
        <end position="217"/>
    </location>
</feature>
<keyword evidence="2" id="KW-0812">Transmembrane</keyword>
<dbReference type="SUPFAM" id="SSF47090">
    <property type="entry name" value="PGBD-like"/>
    <property type="match status" value="1"/>
</dbReference>
<evidence type="ECO:0000256" key="1">
    <source>
        <dbReference type="SAM" id="MobiDB-lite"/>
    </source>
</evidence>
<sequence length="330" mass="35903">MIASTQTDRFAAYLRMLKDRSGRGFDRLGKQAGVSGSSLHRYCSGLSVPTDYRVVHSFAKVCGASADELRELHQLWALADTERDSPPPPPQQEQEPEPEPPKARRWLTSRYAVVAAVAAVLLAGGLVWLTRAASSAEGLPNPDNGKVLFSAGCQSTVSMGEHDECVNEVQSLLVKAHTTMSVDSDFGPETLRKVTAFQVLAGLPPKGVVDPPTKEALYAGNVSMATWPQQQVEQKIRAVFTEAPDTAVAIARCASFLDPLYVLPNTNGSRNWGVFQISDLRLHQYGGTPRTAFDPAWNIETAHKLWAVNHDFHDWPSCQAALTSSPTPTP</sequence>
<dbReference type="OrthoDB" id="7180791at2"/>
<dbReference type="InterPro" id="IPR036365">
    <property type="entry name" value="PGBD-like_sf"/>
</dbReference>
<evidence type="ECO:0000259" key="3">
    <source>
        <dbReference type="Pfam" id="PF01471"/>
    </source>
</evidence>
<keyword evidence="2" id="KW-1133">Transmembrane helix</keyword>
<dbReference type="Gene3D" id="1.10.101.10">
    <property type="entry name" value="PGBD-like superfamily/PGBD"/>
    <property type="match status" value="1"/>
</dbReference>
<protein>
    <submittedName>
        <fullName evidence="4">Peptidoglycan hydrolase-like protein with peptidoglycan-binding domain</fullName>
    </submittedName>
</protein>
<feature type="region of interest" description="Disordered" evidence="1">
    <location>
        <begin position="81"/>
        <end position="102"/>
    </location>
</feature>
<dbReference type="InterPro" id="IPR023346">
    <property type="entry name" value="Lysozyme-like_dom_sf"/>
</dbReference>
<reference evidence="4 5" key="1">
    <citation type="submission" date="2018-08" db="EMBL/GenBank/DDBJ databases">
        <title>Genomic Encyclopedia of Archaeal and Bacterial Type Strains, Phase II (KMG-II): from individual species to whole genera.</title>
        <authorList>
            <person name="Goeker M."/>
        </authorList>
    </citation>
    <scope>NUCLEOTIDE SEQUENCE [LARGE SCALE GENOMIC DNA]</scope>
    <source>
        <strain evidence="4 5">DSM 45791</strain>
    </source>
</reference>
<evidence type="ECO:0000256" key="2">
    <source>
        <dbReference type="SAM" id="Phobius"/>
    </source>
</evidence>
<keyword evidence="2" id="KW-0472">Membrane</keyword>
<gene>
    <name evidence="4" type="ORF">BCF44_10526</name>
</gene>
<comment type="caution">
    <text evidence="4">The sequence shown here is derived from an EMBL/GenBank/DDBJ whole genome shotgun (WGS) entry which is preliminary data.</text>
</comment>
<dbReference type="GO" id="GO:0016787">
    <property type="term" value="F:hydrolase activity"/>
    <property type="evidence" value="ECO:0007669"/>
    <property type="project" value="UniProtKB-KW"/>
</dbReference>
<evidence type="ECO:0000313" key="5">
    <source>
        <dbReference type="Proteomes" id="UP000256269"/>
    </source>
</evidence>
<dbReference type="Proteomes" id="UP000256269">
    <property type="component" value="Unassembled WGS sequence"/>
</dbReference>
<dbReference type="RefSeq" id="WP_116174984.1">
    <property type="nucleotide sequence ID" value="NZ_CP144375.1"/>
</dbReference>
<dbReference type="SUPFAM" id="SSF53955">
    <property type="entry name" value="Lysozyme-like"/>
    <property type="match status" value="1"/>
</dbReference>
<proteinExistence type="predicted"/>
<dbReference type="InterPro" id="IPR002477">
    <property type="entry name" value="Peptidoglycan-bd-like"/>
</dbReference>
<dbReference type="AlphaFoldDB" id="A0A3E0HP09"/>
<dbReference type="InterPro" id="IPR036366">
    <property type="entry name" value="PGBDSf"/>
</dbReference>
<dbReference type="Pfam" id="PF01471">
    <property type="entry name" value="PG_binding_1"/>
    <property type="match status" value="1"/>
</dbReference>
<dbReference type="Pfam" id="PF13560">
    <property type="entry name" value="HTH_31"/>
    <property type="match status" value="1"/>
</dbReference>
<dbReference type="EMBL" id="QUNO01000005">
    <property type="protein sequence ID" value="REH48168.1"/>
    <property type="molecule type" value="Genomic_DNA"/>
</dbReference>
<organism evidence="4 5">
    <name type="scientific">Kutzneria buriramensis</name>
    <dbReference type="NCBI Taxonomy" id="1045776"/>
    <lineage>
        <taxon>Bacteria</taxon>
        <taxon>Bacillati</taxon>
        <taxon>Actinomycetota</taxon>
        <taxon>Actinomycetes</taxon>
        <taxon>Pseudonocardiales</taxon>
        <taxon>Pseudonocardiaceae</taxon>
        <taxon>Kutzneria</taxon>
    </lineage>
</organism>
<accession>A0A3E0HP09</accession>
<keyword evidence="5" id="KW-1185">Reference proteome</keyword>
<evidence type="ECO:0000313" key="4">
    <source>
        <dbReference type="EMBL" id="REH48168.1"/>
    </source>
</evidence>
<keyword evidence="4" id="KW-0378">Hydrolase</keyword>
<feature type="transmembrane region" description="Helical" evidence="2">
    <location>
        <begin position="111"/>
        <end position="129"/>
    </location>
</feature>